<comment type="caution">
    <text evidence="1">The sequence shown here is derived from an EMBL/GenBank/DDBJ whole genome shotgun (WGS) entry which is preliminary data.</text>
</comment>
<reference evidence="1" key="1">
    <citation type="submission" date="2021-06" db="EMBL/GenBank/DDBJ databases">
        <authorList>
            <person name="Kallberg Y."/>
            <person name="Tangrot J."/>
            <person name="Rosling A."/>
        </authorList>
    </citation>
    <scope>NUCLEOTIDE SEQUENCE</scope>
    <source>
        <strain evidence="1">CL356</strain>
    </source>
</reference>
<sequence>VYTTLSDMGQIEDFSKMMEDVEACLKPGGIVFFIDGDQRFYEENAIGPIPIGVDPEEGGDPTKGSWLFRIGRGEAYTSHVFLYPVLTLPIAEVRFAAMYMGADVPGLENCIDEGHMWDHSLIDPSTIRVAHVFTPIGPWATSSKAALCGFTHPPRLWESRDSSRKIDTMVGVGRRRTGATPIPDVFALEIALGQEAPREWPSFQQSSPFDNYAFTQHQNISDWYDEKRCQYCTDLLYKGRSSRSSARPKKKGKRSMKEGGPTRPPCGPQGYPDHFMNRSTFTCDPFVFEIHITACAIKLSANSFWTSSFLHHANFNDRHGKKFRLNSQAARAAHKRFYRRINWTFQG</sequence>
<evidence type="ECO:0000313" key="2">
    <source>
        <dbReference type="Proteomes" id="UP000789525"/>
    </source>
</evidence>
<keyword evidence="2" id="KW-1185">Reference proteome</keyword>
<feature type="non-terminal residue" evidence="1">
    <location>
        <position position="1"/>
    </location>
</feature>
<protein>
    <submittedName>
        <fullName evidence="1">13363_t:CDS:1</fullName>
    </submittedName>
</protein>
<accession>A0ACA9NKR2</accession>
<name>A0ACA9NKR2_9GLOM</name>
<gene>
    <name evidence="1" type="ORF">ACOLOM_LOCUS8682</name>
</gene>
<dbReference type="Proteomes" id="UP000789525">
    <property type="component" value="Unassembled WGS sequence"/>
</dbReference>
<organism evidence="1 2">
    <name type="scientific">Acaulospora colombiana</name>
    <dbReference type="NCBI Taxonomy" id="27376"/>
    <lineage>
        <taxon>Eukaryota</taxon>
        <taxon>Fungi</taxon>
        <taxon>Fungi incertae sedis</taxon>
        <taxon>Mucoromycota</taxon>
        <taxon>Glomeromycotina</taxon>
        <taxon>Glomeromycetes</taxon>
        <taxon>Diversisporales</taxon>
        <taxon>Acaulosporaceae</taxon>
        <taxon>Acaulospora</taxon>
    </lineage>
</organism>
<evidence type="ECO:0000313" key="1">
    <source>
        <dbReference type="EMBL" id="CAG8663684.1"/>
    </source>
</evidence>
<dbReference type="EMBL" id="CAJVPT010023113">
    <property type="protein sequence ID" value="CAG8663684.1"/>
    <property type="molecule type" value="Genomic_DNA"/>
</dbReference>
<proteinExistence type="predicted"/>